<organism evidence="2 3">
    <name type="scientific">Amycolatopsis sacchari</name>
    <dbReference type="NCBI Taxonomy" id="115433"/>
    <lineage>
        <taxon>Bacteria</taxon>
        <taxon>Bacillati</taxon>
        <taxon>Actinomycetota</taxon>
        <taxon>Actinomycetes</taxon>
        <taxon>Pseudonocardiales</taxon>
        <taxon>Pseudonocardiaceae</taxon>
        <taxon>Amycolatopsis</taxon>
    </lineage>
</organism>
<name>A0A1I3YHR6_9PSEU</name>
<dbReference type="EMBL" id="FORP01000018">
    <property type="protein sequence ID" value="SFK31362.1"/>
    <property type="molecule type" value="Genomic_DNA"/>
</dbReference>
<feature type="region of interest" description="Disordered" evidence="1">
    <location>
        <begin position="20"/>
        <end position="48"/>
    </location>
</feature>
<gene>
    <name evidence="2" type="ORF">SAMN05421835_1184</name>
</gene>
<feature type="region of interest" description="Disordered" evidence="1">
    <location>
        <begin position="83"/>
        <end position="113"/>
    </location>
</feature>
<evidence type="ECO:0000313" key="3">
    <source>
        <dbReference type="Proteomes" id="UP000199025"/>
    </source>
</evidence>
<keyword evidence="3" id="KW-1185">Reference proteome</keyword>
<protein>
    <submittedName>
        <fullName evidence="2">Uncharacterized protein</fullName>
    </submittedName>
</protein>
<evidence type="ECO:0000313" key="2">
    <source>
        <dbReference type="EMBL" id="SFK31362.1"/>
    </source>
</evidence>
<proteinExistence type="predicted"/>
<dbReference type="Proteomes" id="UP000199025">
    <property type="component" value="Unassembled WGS sequence"/>
</dbReference>
<dbReference type="AlphaFoldDB" id="A0A1I3YHR6"/>
<sequence length="257" mass="28089">MSRRSADQAVDSLRILNPRHCARTPSSDGYRTDRAQMARPQRTVDPPELCPLCDLDAFRSYPSSRPPGRSQAAAARTRPADLLPHTPWFLGQSGRGLAQRSSPRRDAHQPSDCAGIRGTAPAGCWEGATALITQPTSVIRCEQTYCPIGPHGAVMSRITSPARRFDTSEAKAVTQYGTPTSSPIRTGHHVRGPTVARGHDYVCLAAPPAFLTWSDQSHTSGLSPVRPQADNRPPIAPVDNWQRRQRASYENTARESH</sequence>
<accession>A0A1I3YHR6</accession>
<reference evidence="2 3" key="1">
    <citation type="submission" date="2016-10" db="EMBL/GenBank/DDBJ databases">
        <authorList>
            <person name="de Groot N.N."/>
        </authorList>
    </citation>
    <scope>NUCLEOTIDE SEQUENCE [LARGE SCALE GENOMIC DNA]</scope>
    <source>
        <strain evidence="2 3">DSM 44468</strain>
    </source>
</reference>
<feature type="region of interest" description="Disordered" evidence="1">
    <location>
        <begin position="215"/>
        <end position="257"/>
    </location>
</feature>
<evidence type="ECO:0000256" key="1">
    <source>
        <dbReference type="SAM" id="MobiDB-lite"/>
    </source>
</evidence>